<protein>
    <submittedName>
        <fullName evidence="3">G12342 protein</fullName>
    </submittedName>
</protein>
<sequence length="152" mass="16233">MLLRQSQRLGILGNLRGSATRQVISLRTFSQAAAQEGDDSGVSLTESAIQRLQHLLATKARPDEKALRLTVEAGGCSGFSYRFDLDQGPKEGDAVYAYNGAQLVVDSVSLEFVRGATIDYAAELIKSNFEVVQNPNAEGSCGCGSSFNPKGM</sequence>
<proteinExistence type="inferred from homology"/>
<dbReference type="PANTHER" id="PTHR43011:SF1">
    <property type="entry name" value="IRON-SULFUR CLUSTER ASSEMBLY 2 HOMOLOG, MITOCHONDRIAL"/>
    <property type="match status" value="1"/>
</dbReference>
<dbReference type="Gene3D" id="2.60.300.12">
    <property type="entry name" value="HesB-like domain"/>
    <property type="match status" value="1"/>
</dbReference>
<evidence type="ECO:0000256" key="1">
    <source>
        <dbReference type="ARBA" id="ARBA00006718"/>
    </source>
</evidence>
<dbReference type="Proteomes" id="UP001497392">
    <property type="component" value="Unassembled WGS sequence"/>
</dbReference>
<organism evidence="3 4">
    <name type="scientific">Coccomyxa viridis</name>
    <dbReference type="NCBI Taxonomy" id="1274662"/>
    <lineage>
        <taxon>Eukaryota</taxon>
        <taxon>Viridiplantae</taxon>
        <taxon>Chlorophyta</taxon>
        <taxon>core chlorophytes</taxon>
        <taxon>Trebouxiophyceae</taxon>
        <taxon>Trebouxiophyceae incertae sedis</taxon>
        <taxon>Coccomyxaceae</taxon>
        <taxon>Coccomyxa</taxon>
    </lineage>
</organism>
<gene>
    <name evidence="3" type="primary">g12342</name>
    <name evidence="3" type="ORF">VP750_LOCUS10992</name>
</gene>
<dbReference type="InterPro" id="IPR016092">
    <property type="entry name" value="ATAP"/>
</dbReference>
<dbReference type="EMBL" id="CAXHTA020000019">
    <property type="protein sequence ID" value="CAL5229086.1"/>
    <property type="molecule type" value="Genomic_DNA"/>
</dbReference>
<comment type="similarity">
    <text evidence="1">Belongs to the HesB/IscA family.</text>
</comment>
<name>A0ABP1GA43_9CHLO</name>
<dbReference type="InterPro" id="IPR000361">
    <property type="entry name" value="ATAP_core_dom"/>
</dbReference>
<reference evidence="3 4" key="1">
    <citation type="submission" date="2024-06" db="EMBL/GenBank/DDBJ databases">
        <authorList>
            <person name="Kraege A."/>
            <person name="Thomma B."/>
        </authorList>
    </citation>
    <scope>NUCLEOTIDE SEQUENCE [LARGE SCALE GENOMIC DNA]</scope>
</reference>
<dbReference type="SUPFAM" id="SSF89360">
    <property type="entry name" value="HesB-like domain"/>
    <property type="match status" value="1"/>
</dbReference>
<dbReference type="PANTHER" id="PTHR43011">
    <property type="entry name" value="IRON-SULFUR CLUSTER ASSEMBLY 2 HOMOLOG, MITOCHONDRIAL"/>
    <property type="match status" value="1"/>
</dbReference>
<dbReference type="Pfam" id="PF01521">
    <property type="entry name" value="Fe-S_biosyn"/>
    <property type="match status" value="1"/>
</dbReference>
<comment type="caution">
    <text evidence="3">The sequence shown here is derived from an EMBL/GenBank/DDBJ whole genome shotgun (WGS) entry which is preliminary data.</text>
</comment>
<evidence type="ECO:0000313" key="3">
    <source>
        <dbReference type="EMBL" id="CAL5229086.1"/>
    </source>
</evidence>
<feature type="domain" description="Core" evidence="2">
    <location>
        <begin position="43"/>
        <end position="144"/>
    </location>
</feature>
<evidence type="ECO:0000259" key="2">
    <source>
        <dbReference type="Pfam" id="PF01521"/>
    </source>
</evidence>
<evidence type="ECO:0000313" key="4">
    <source>
        <dbReference type="Proteomes" id="UP001497392"/>
    </source>
</evidence>
<dbReference type="InterPro" id="IPR035903">
    <property type="entry name" value="HesB-like_dom_sf"/>
</dbReference>
<keyword evidence="4" id="KW-1185">Reference proteome</keyword>
<accession>A0ABP1GA43</accession>
<dbReference type="NCBIfam" id="TIGR00049">
    <property type="entry name" value="iron-sulfur cluster assembly accessory protein"/>
    <property type="match status" value="1"/>
</dbReference>